<proteinExistence type="predicted"/>
<evidence type="ECO:0000313" key="2">
    <source>
        <dbReference type="Proteomes" id="UP001358586"/>
    </source>
</evidence>
<comment type="caution">
    <text evidence="1">The sequence shown here is derived from an EMBL/GenBank/DDBJ whole genome shotgun (WGS) entry which is preliminary data.</text>
</comment>
<organism evidence="1 2">
    <name type="scientific">Gossypium arboreum</name>
    <name type="common">Tree cotton</name>
    <name type="synonym">Gossypium nanking</name>
    <dbReference type="NCBI Taxonomy" id="29729"/>
    <lineage>
        <taxon>Eukaryota</taxon>
        <taxon>Viridiplantae</taxon>
        <taxon>Streptophyta</taxon>
        <taxon>Embryophyta</taxon>
        <taxon>Tracheophyta</taxon>
        <taxon>Spermatophyta</taxon>
        <taxon>Magnoliopsida</taxon>
        <taxon>eudicotyledons</taxon>
        <taxon>Gunneridae</taxon>
        <taxon>Pentapetalae</taxon>
        <taxon>rosids</taxon>
        <taxon>malvids</taxon>
        <taxon>Malvales</taxon>
        <taxon>Malvaceae</taxon>
        <taxon>Malvoideae</taxon>
        <taxon>Gossypium</taxon>
    </lineage>
</organism>
<accession>A0ABR0P0M7</accession>
<name>A0ABR0P0M7_GOSAR</name>
<sequence>MLPLRKEDMSDVCNSDHENLCTIIDHDEIYGEIHPELVIENHVDELNIVETVSDPIDIAIELILNVEEKDELTTNMEPKLILNESVKKPIHFFAIAEKVPTNEVEEFDLFSFDNDSKA</sequence>
<evidence type="ECO:0000313" key="1">
    <source>
        <dbReference type="EMBL" id="KAK5812002.1"/>
    </source>
</evidence>
<reference evidence="1 2" key="1">
    <citation type="submission" date="2023-03" db="EMBL/GenBank/DDBJ databases">
        <title>WGS of Gossypium arboreum.</title>
        <authorList>
            <person name="Yu D."/>
        </authorList>
    </citation>
    <scope>NUCLEOTIDE SEQUENCE [LARGE SCALE GENOMIC DNA]</scope>
    <source>
        <tissue evidence="1">Leaf</tissue>
    </source>
</reference>
<keyword evidence="2" id="KW-1185">Reference proteome</keyword>
<dbReference type="Proteomes" id="UP001358586">
    <property type="component" value="Chromosome 8"/>
</dbReference>
<gene>
    <name evidence="1" type="ORF">PVK06_027396</name>
</gene>
<dbReference type="EMBL" id="JARKNE010000008">
    <property type="protein sequence ID" value="KAK5812002.1"/>
    <property type="molecule type" value="Genomic_DNA"/>
</dbReference>
<protein>
    <submittedName>
        <fullName evidence="1">Uncharacterized protein</fullName>
    </submittedName>
</protein>